<dbReference type="Proteomes" id="UP000182427">
    <property type="component" value="Chromosome I"/>
</dbReference>
<proteinExistence type="predicted"/>
<accession>A0A1G7HMI9</accession>
<reference evidence="2 3" key="1">
    <citation type="submission" date="2016-10" db="EMBL/GenBank/DDBJ databases">
        <authorList>
            <person name="de Groot N.N."/>
        </authorList>
    </citation>
    <scope>NUCLEOTIDE SEQUENCE [LARGE SCALE GENOMIC DNA]</scope>
    <source>
        <strain evidence="2 3">GAS232</strain>
    </source>
</reference>
<evidence type="ECO:0000313" key="3">
    <source>
        <dbReference type="Proteomes" id="UP000182427"/>
    </source>
</evidence>
<gene>
    <name evidence="2" type="ORF">SAMN05444167_1124</name>
</gene>
<protein>
    <recommendedName>
        <fullName evidence="4">Late embryogenesis abundant protein LEA-2 subgroup domain-containing protein</fullName>
    </recommendedName>
</protein>
<keyword evidence="1" id="KW-0812">Transmembrane</keyword>
<keyword evidence="1" id="KW-1133">Transmembrane helix</keyword>
<evidence type="ECO:0000313" key="2">
    <source>
        <dbReference type="EMBL" id="SDF01229.1"/>
    </source>
</evidence>
<dbReference type="AlphaFoldDB" id="A0A1G7HMI9"/>
<evidence type="ECO:0000256" key="1">
    <source>
        <dbReference type="SAM" id="Phobius"/>
    </source>
</evidence>
<sequence>MHPLLSIAERLKNWAQPVSSLVSACAVFAAGLWFISSNKFRGRIELEVDARIFPLPQNQDAKVLEILIRLDNKGFVDHKIRKLNVSVHALSSETALNTNQDTGALQFDKILLKDTDIVPEKLAFFFVRPGVHQIVSHVVPIEGNVSLISIRARFDYDRKGYYPHTSRHIFATVSDNGPCAVPRVLKTFPFSGMVETPDS</sequence>
<evidence type="ECO:0008006" key="4">
    <source>
        <dbReference type="Google" id="ProtNLM"/>
    </source>
</evidence>
<organism evidence="2 3">
    <name type="scientific">Terriglobus roseus</name>
    <dbReference type="NCBI Taxonomy" id="392734"/>
    <lineage>
        <taxon>Bacteria</taxon>
        <taxon>Pseudomonadati</taxon>
        <taxon>Acidobacteriota</taxon>
        <taxon>Terriglobia</taxon>
        <taxon>Terriglobales</taxon>
        <taxon>Acidobacteriaceae</taxon>
        <taxon>Terriglobus</taxon>
    </lineage>
</organism>
<keyword evidence="1" id="KW-0472">Membrane</keyword>
<feature type="transmembrane region" description="Helical" evidence="1">
    <location>
        <begin position="14"/>
        <end position="35"/>
    </location>
</feature>
<name>A0A1G7HMI9_9BACT</name>
<dbReference type="EMBL" id="LT629690">
    <property type="protein sequence ID" value="SDF01229.1"/>
    <property type="molecule type" value="Genomic_DNA"/>
</dbReference>
<keyword evidence="3" id="KW-1185">Reference proteome</keyword>